<name>A0ABU0V193_ACIBI</name>
<gene>
    <name evidence="1" type="ORF">QE380_003490</name>
</gene>
<evidence type="ECO:0000313" key="1">
    <source>
        <dbReference type="EMBL" id="MDQ1210567.1"/>
    </source>
</evidence>
<dbReference type="RefSeq" id="WP_307005219.1">
    <property type="nucleotide sequence ID" value="NZ_JAUTBK010000002.1"/>
</dbReference>
<organism evidence="1 2">
    <name type="scientific">Acinetobacter baylyi</name>
    <dbReference type="NCBI Taxonomy" id="202950"/>
    <lineage>
        <taxon>Bacteria</taxon>
        <taxon>Pseudomonadati</taxon>
        <taxon>Pseudomonadota</taxon>
        <taxon>Gammaproteobacteria</taxon>
        <taxon>Moraxellales</taxon>
        <taxon>Moraxellaceae</taxon>
        <taxon>Acinetobacter</taxon>
    </lineage>
</organism>
<evidence type="ECO:0000313" key="2">
    <source>
        <dbReference type="Proteomes" id="UP001233360"/>
    </source>
</evidence>
<comment type="caution">
    <text evidence="1">The sequence shown here is derived from an EMBL/GenBank/DDBJ whole genome shotgun (WGS) entry which is preliminary data.</text>
</comment>
<dbReference type="EMBL" id="JAUTBK010000002">
    <property type="protein sequence ID" value="MDQ1210567.1"/>
    <property type="molecule type" value="Genomic_DNA"/>
</dbReference>
<protein>
    <recommendedName>
        <fullName evidence="3">GTPase</fullName>
    </recommendedName>
</protein>
<reference evidence="1 2" key="1">
    <citation type="submission" date="2023-07" db="EMBL/GenBank/DDBJ databases">
        <title>Functional and genomic diversity of the sorghum phyllosphere microbiome.</title>
        <authorList>
            <person name="Shade A."/>
        </authorList>
    </citation>
    <scope>NUCLEOTIDE SEQUENCE [LARGE SCALE GENOMIC DNA]</scope>
    <source>
        <strain evidence="1 2">SORGH_AS_0887</strain>
    </source>
</reference>
<keyword evidence="2" id="KW-1185">Reference proteome</keyword>
<proteinExistence type="predicted"/>
<accession>A0ABU0V193</accession>
<dbReference type="Proteomes" id="UP001233360">
    <property type="component" value="Unassembled WGS sequence"/>
</dbReference>
<evidence type="ECO:0008006" key="3">
    <source>
        <dbReference type="Google" id="ProtNLM"/>
    </source>
</evidence>
<sequence length="569" mass="66968">MNKALTDILHQPINLNRKELSFAHTNTQSMTEWVQSLSLLQLGDTAQALFEALIEISELECSETLRFDLLQILQPQFEHVLRHLEEHFFNQGLIHSDRNEHIIELAFQLRTYFAHAYIIIVKCSAEQLRQQKFSLFRFHHKKNLKVAQTLAIYYAMQQFTQLLYQQHMLYSQPVYGQWQRIHWLFDIAQKNRIEHQNINQLQGVHYTLKNISLLYQQLILLHILNTNQIRQSEIRALYQCSFEWAKLLDIEFKETQTSKYVIDKKIDQAPTYNKKQYPHLDPDFFISTQPLLEHITATLHKTDDYLSPVERQYLTPALKFHVQNILGSIGERRHERFESSGQLHICFGITTAHYYISRHKNFTDSLPHSELSSFYETQDRIKVDSSFFQASARLSREAKRIYQSHILDMSVSGYRIKWSDEVPKNLKTGEFILVKEGTHSSWRGGVIRWIKQSSEKNLEMGLEILSKNILPCTLLIQEVSNQQIPVLQPGLLLQSLHLDHGHMSLVSPNITSYEQQQSISIYVDQQKFELYLLKTQLITQSFIQFEFELFDELQKNMLKNVMISQSRGN</sequence>